<dbReference type="EMBL" id="MU273545">
    <property type="protein sequence ID" value="KAI0032470.1"/>
    <property type="molecule type" value="Genomic_DNA"/>
</dbReference>
<comment type="caution">
    <text evidence="1">The sequence shown here is derived from an EMBL/GenBank/DDBJ whole genome shotgun (WGS) entry which is preliminary data.</text>
</comment>
<evidence type="ECO:0000313" key="1">
    <source>
        <dbReference type="EMBL" id="KAI0032470.1"/>
    </source>
</evidence>
<accession>A0ACB8QLH4</accession>
<keyword evidence="1" id="KW-0378">Hydrolase</keyword>
<proteinExistence type="predicted"/>
<organism evidence="1 2">
    <name type="scientific">Vararia minispora EC-137</name>
    <dbReference type="NCBI Taxonomy" id="1314806"/>
    <lineage>
        <taxon>Eukaryota</taxon>
        <taxon>Fungi</taxon>
        <taxon>Dikarya</taxon>
        <taxon>Basidiomycota</taxon>
        <taxon>Agaricomycotina</taxon>
        <taxon>Agaricomycetes</taxon>
        <taxon>Russulales</taxon>
        <taxon>Lachnocladiaceae</taxon>
        <taxon>Vararia</taxon>
    </lineage>
</organism>
<protein>
    <submittedName>
        <fullName evidence="1">Alpha/Beta hydrolase protein</fullName>
    </submittedName>
</protein>
<dbReference type="Proteomes" id="UP000814128">
    <property type="component" value="Unassembled WGS sequence"/>
</dbReference>
<sequence>MAPYAHDPVLDPEWIQIAAALPYAMPTGNDIDFVVAQTRELAKLTGPFNRSIYEPQLPLEGGDIPVRVTIPRSGEGESFPLLVYYHGGCFWACDIDFKDYMLRVLTHKLNIVTVNVGYRTEPYPLPHEDSYTALRWAAENCAKLSADVRKGFIVMGSSAGGTLAAVMAQRARDDPFFMSRPLTGQVLQIPAVCHFDHYPKQYKDRLLSLEQNQNAPQLNKHFLQLIYRWLNGDPTSPSISPLLAPSLAGLPRTLIQVAGFDPLRDEGILYSDLLLEAGVETRLEIYPGVPHGFEELMYQTKKGKKYEKDAEDAIQWMINAV</sequence>
<reference evidence="1" key="1">
    <citation type="submission" date="2021-02" db="EMBL/GenBank/DDBJ databases">
        <authorList>
            <consortium name="DOE Joint Genome Institute"/>
            <person name="Ahrendt S."/>
            <person name="Looney B.P."/>
            <person name="Miyauchi S."/>
            <person name="Morin E."/>
            <person name="Drula E."/>
            <person name="Courty P.E."/>
            <person name="Chicoki N."/>
            <person name="Fauchery L."/>
            <person name="Kohler A."/>
            <person name="Kuo A."/>
            <person name="Labutti K."/>
            <person name="Pangilinan J."/>
            <person name="Lipzen A."/>
            <person name="Riley R."/>
            <person name="Andreopoulos W."/>
            <person name="He G."/>
            <person name="Johnson J."/>
            <person name="Barry K.W."/>
            <person name="Grigoriev I.V."/>
            <person name="Nagy L."/>
            <person name="Hibbett D."/>
            <person name="Henrissat B."/>
            <person name="Matheny P.B."/>
            <person name="Labbe J."/>
            <person name="Martin F."/>
        </authorList>
    </citation>
    <scope>NUCLEOTIDE SEQUENCE</scope>
    <source>
        <strain evidence="1">EC-137</strain>
    </source>
</reference>
<keyword evidence="2" id="KW-1185">Reference proteome</keyword>
<reference evidence="1" key="2">
    <citation type="journal article" date="2022" name="New Phytol.">
        <title>Evolutionary transition to the ectomycorrhizal habit in the genomes of a hyperdiverse lineage of mushroom-forming fungi.</title>
        <authorList>
            <person name="Looney B."/>
            <person name="Miyauchi S."/>
            <person name="Morin E."/>
            <person name="Drula E."/>
            <person name="Courty P.E."/>
            <person name="Kohler A."/>
            <person name="Kuo A."/>
            <person name="LaButti K."/>
            <person name="Pangilinan J."/>
            <person name="Lipzen A."/>
            <person name="Riley R."/>
            <person name="Andreopoulos W."/>
            <person name="He G."/>
            <person name="Johnson J."/>
            <person name="Nolan M."/>
            <person name="Tritt A."/>
            <person name="Barry K.W."/>
            <person name="Grigoriev I.V."/>
            <person name="Nagy L.G."/>
            <person name="Hibbett D."/>
            <person name="Henrissat B."/>
            <person name="Matheny P.B."/>
            <person name="Labbe J."/>
            <person name="Martin F.M."/>
        </authorList>
    </citation>
    <scope>NUCLEOTIDE SEQUENCE</scope>
    <source>
        <strain evidence="1">EC-137</strain>
    </source>
</reference>
<gene>
    <name evidence="1" type="ORF">K488DRAFT_70618</name>
</gene>
<evidence type="ECO:0000313" key="2">
    <source>
        <dbReference type="Proteomes" id="UP000814128"/>
    </source>
</evidence>
<name>A0ACB8QLH4_9AGAM</name>